<dbReference type="InterPro" id="IPR050483">
    <property type="entry name" value="CoA-transferase_III_domain"/>
</dbReference>
<dbReference type="GO" id="GO:0008410">
    <property type="term" value="F:CoA-transferase activity"/>
    <property type="evidence" value="ECO:0007669"/>
    <property type="project" value="TreeGrafter"/>
</dbReference>
<dbReference type="Gene3D" id="3.30.1540.10">
    <property type="entry name" value="formyl-coa transferase, domain 3"/>
    <property type="match status" value="1"/>
</dbReference>
<dbReference type="AlphaFoldDB" id="A0A1H1X5E3"/>
<dbReference type="SUPFAM" id="SSF89796">
    <property type="entry name" value="CoA-transferase family III (CaiB/BaiF)"/>
    <property type="match status" value="1"/>
</dbReference>
<proteinExistence type="predicted"/>
<dbReference type="Pfam" id="PF02515">
    <property type="entry name" value="CoA_transf_3"/>
    <property type="match status" value="1"/>
</dbReference>
<gene>
    <name evidence="2" type="ORF">SAMN05444158_4167</name>
</gene>
<accession>A0A1H1X5E3</accession>
<dbReference type="Gene3D" id="3.40.50.10540">
    <property type="entry name" value="Crotonobetainyl-coa:carnitine coa-transferase, domain 1"/>
    <property type="match status" value="1"/>
</dbReference>
<evidence type="ECO:0000313" key="2">
    <source>
        <dbReference type="EMBL" id="SDT04504.1"/>
    </source>
</evidence>
<dbReference type="InterPro" id="IPR023606">
    <property type="entry name" value="CoA-Trfase_III_dom_1_sf"/>
</dbReference>
<sequence>MSGPLSGIRVVDFSRVLAGPLCARTLQDLGAEVIKIEPPSPDVSRFAFPSTDGMSGYYAQQNAGKRNVSINLNIPGAHDLALKLCDTADVVVENFRAGTLGFFGLDYETLSKRNPRLIYASITGYGQGGPWRSRMAYAPTVQAEAGFTENSVRHYGEALKEPRTDSLSHADVYAGLQAVIAILAALNSRQTTGQGQYIDVAMAATLLAVNERAHVDLSDDDIGAEPAVLGATDCSFFTGPQGEHFTVATSIVGSRTFPSWLRAMRRVDLMDDPRFSNAAARRLNFGALHQIIQSWMLTFPDMATLDAQFDEAKIAMGEIRSIKELSKSDWSDYWGAVQLVPDRSGGEYKLPGRPWHFSRDELTPIGTPAFQGEHNREVFRELGVSEPELQRLSEIGALVTHRRVHEPEAAVKPSEPAGRAA</sequence>
<keyword evidence="1 2" id="KW-0808">Transferase</keyword>
<dbReference type="InterPro" id="IPR003673">
    <property type="entry name" value="CoA-Trfase_fam_III"/>
</dbReference>
<dbReference type="EMBL" id="LT629750">
    <property type="protein sequence ID" value="SDT04504.1"/>
    <property type="molecule type" value="Genomic_DNA"/>
</dbReference>
<organism evidence="2 3">
    <name type="scientific">Bradyrhizobium canariense</name>
    <dbReference type="NCBI Taxonomy" id="255045"/>
    <lineage>
        <taxon>Bacteria</taxon>
        <taxon>Pseudomonadati</taxon>
        <taxon>Pseudomonadota</taxon>
        <taxon>Alphaproteobacteria</taxon>
        <taxon>Hyphomicrobiales</taxon>
        <taxon>Nitrobacteraceae</taxon>
        <taxon>Bradyrhizobium</taxon>
    </lineage>
</organism>
<keyword evidence="3" id="KW-1185">Reference proteome</keyword>
<protein>
    <submittedName>
        <fullName evidence="2">Crotonobetainyl-CoA:carnitine CoA-transferase CaiB</fullName>
    </submittedName>
</protein>
<dbReference type="Proteomes" id="UP000243904">
    <property type="component" value="Chromosome I"/>
</dbReference>
<reference evidence="3" key="1">
    <citation type="submission" date="2016-10" db="EMBL/GenBank/DDBJ databases">
        <authorList>
            <person name="Varghese N."/>
            <person name="Submissions S."/>
        </authorList>
    </citation>
    <scope>NUCLEOTIDE SEQUENCE [LARGE SCALE GENOMIC DNA]</scope>
    <source>
        <strain evidence="3">GAS369</strain>
    </source>
</reference>
<dbReference type="RefSeq" id="WP_146688612.1">
    <property type="nucleotide sequence ID" value="NZ_LT629750.1"/>
</dbReference>
<dbReference type="PANTHER" id="PTHR48207">
    <property type="entry name" value="SUCCINATE--HYDROXYMETHYLGLUTARATE COA-TRANSFERASE"/>
    <property type="match status" value="1"/>
</dbReference>
<evidence type="ECO:0000313" key="3">
    <source>
        <dbReference type="Proteomes" id="UP000243904"/>
    </source>
</evidence>
<dbReference type="PANTHER" id="PTHR48207:SF3">
    <property type="entry name" value="SUCCINATE--HYDROXYMETHYLGLUTARATE COA-TRANSFERASE"/>
    <property type="match status" value="1"/>
</dbReference>
<dbReference type="InterPro" id="IPR044855">
    <property type="entry name" value="CoA-Trfase_III_dom3_sf"/>
</dbReference>
<name>A0A1H1X5E3_9BRAD</name>
<evidence type="ECO:0000256" key="1">
    <source>
        <dbReference type="ARBA" id="ARBA00022679"/>
    </source>
</evidence>